<evidence type="ECO:0000259" key="5">
    <source>
        <dbReference type="PROSITE" id="PS51387"/>
    </source>
</evidence>
<keyword evidence="2" id="KW-0285">Flavoprotein</keyword>
<dbReference type="InterPro" id="IPR036318">
    <property type="entry name" value="FAD-bd_PCMH-like_sf"/>
</dbReference>
<dbReference type="InterPro" id="IPR006094">
    <property type="entry name" value="Oxid_FAD_bind_N"/>
</dbReference>
<comment type="caution">
    <text evidence="6">The sequence shown here is derived from an EMBL/GenBank/DDBJ whole genome shotgun (WGS) entry which is preliminary data.</text>
</comment>
<dbReference type="GO" id="GO:0008720">
    <property type="term" value="F:D-lactate dehydrogenase (NAD+) activity"/>
    <property type="evidence" value="ECO:0007669"/>
    <property type="project" value="TreeGrafter"/>
</dbReference>
<dbReference type="Gene3D" id="3.40.462.10">
    <property type="entry name" value="FAD-linked oxidases, C-terminal domain"/>
    <property type="match status" value="1"/>
</dbReference>
<reference evidence="6" key="2">
    <citation type="submission" date="2020-09" db="EMBL/GenBank/DDBJ databases">
        <authorList>
            <person name="Sun Q."/>
            <person name="Kim S."/>
        </authorList>
    </citation>
    <scope>NUCLEOTIDE SEQUENCE</scope>
    <source>
        <strain evidence="6">KCTC 32337</strain>
    </source>
</reference>
<dbReference type="SUPFAM" id="SSF55103">
    <property type="entry name" value="FAD-linked oxidases, C-terminal domain"/>
    <property type="match status" value="1"/>
</dbReference>
<feature type="domain" description="FAD-binding PCMH-type" evidence="5">
    <location>
        <begin position="50"/>
        <end position="238"/>
    </location>
</feature>
<evidence type="ECO:0000313" key="6">
    <source>
        <dbReference type="EMBL" id="GGZ79129.1"/>
    </source>
</evidence>
<dbReference type="GO" id="GO:0071949">
    <property type="term" value="F:FAD binding"/>
    <property type="evidence" value="ECO:0007669"/>
    <property type="project" value="InterPro"/>
</dbReference>
<evidence type="ECO:0000256" key="2">
    <source>
        <dbReference type="ARBA" id="ARBA00022630"/>
    </source>
</evidence>
<dbReference type="Pfam" id="PF01565">
    <property type="entry name" value="FAD_binding_4"/>
    <property type="match status" value="1"/>
</dbReference>
<reference evidence="6" key="1">
    <citation type="journal article" date="2014" name="Int. J. Syst. Evol. Microbiol.">
        <title>Complete genome sequence of Corynebacterium casei LMG S-19264T (=DSM 44701T), isolated from a smear-ripened cheese.</title>
        <authorList>
            <consortium name="US DOE Joint Genome Institute (JGI-PGF)"/>
            <person name="Walter F."/>
            <person name="Albersmeier A."/>
            <person name="Kalinowski J."/>
            <person name="Ruckert C."/>
        </authorList>
    </citation>
    <scope>NUCLEOTIDE SEQUENCE</scope>
    <source>
        <strain evidence="6">KCTC 32337</strain>
    </source>
</reference>
<comment type="cofactor">
    <cofactor evidence="1">
        <name>FAD</name>
        <dbReference type="ChEBI" id="CHEBI:57692"/>
    </cofactor>
</comment>
<evidence type="ECO:0000313" key="7">
    <source>
        <dbReference type="Proteomes" id="UP000622604"/>
    </source>
</evidence>
<dbReference type="Gene3D" id="3.30.43.10">
    <property type="entry name" value="Uridine Diphospho-n-acetylenolpyruvylglucosamine Reductase, domain 2"/>
    <property type="match status" value="1"/>
</dbReference>
<dbReference type="GO" id="GO:0004458">
    <property type="term" value="F:D-lactate dehydrogenase (cytochrome) activity"/>
    <property type="evidence" value="ECO:0007669"/>
    <property type="project" value="TreeGrafter"/>
</dbReference>
<organism evidence="6 7">
    <name type="scientific">Paraglaciecola chathamensis</name>
    <dbReference type="NCBI Taxonomy" id="368405"/>
    <lineage>
        <taxon>Bacteria</taxon>
        <taxon>Pseudomonadati</taxon>
        <taxon>Pseudomonadota</taxon>
        <taxon>Gammaproteobacteria</taxon>
        <taxon>Alteromonadales</taxon>
        <taxon>Alteromonadaceae</taxon>
        <taxon>Paraglaciecola</taxon>
    </lineage>
</organism>
<dbReference type="InterPro" id="IPR004113">
    <property type="entry name" value="FAD-bd_oxidored_4_C"/>
</dbReference>
<dbReference type="Pfam" id="PF02913">
    <property type="entry name" value="FAD-oxidase_C"/>
    <property type="match status" value="1"/>
</dbReference>
<dbReference type="InterPro" id="IPR016167">
    <property type="entry name" value="FAD-bd_PCMH_sub1"/>
</dbReference>
<protein>
    <submittedName>
        <fullName evidence="6">4-cresol dehydrogenase</fullName>
    </submittedName>
</protein>
<dbReference type="Gene3D" id="1.10.45.10">
    <property type="entry name" value="Vanillyl-alcohol Oxidase, Chain A, domain 4"/>
    <property type="match status" value="1"/>
</dbReference>
<accession>A0A8H9IEA1</accession>
<dbReference type="Gene3D" id="3.30.465.10">
    <property type="match status" value="1"/>
</dbReference>
<dbReference type="InterPro" id="IPR016170">
    <property type="entry name" value="Cytok_DH_C_sf"/>
</dbReference>
<dbReference type="InterPro" id="IPR016164">
    <property type="entry name" value="FAD-linked_Oxase-like_C"/>
</dbReference>
<evidence type="ECO:0000256" key="4">
    <source>
        <dbReference type="ARBA" id="ARBA00023002"/>
    </source>
</evidence>
<keyword evidence="3" id="KW-0274">FAD</keyword>
<gene>
    <name evidence="6" type="ORF">GCM10011274_41520</name>
</gene>
<dbReference type="PANTHER" id="PTHR11748:SF114">
    <property type="entry name" value="ARYL-ALCOHOL OXIDASE VANILLYL-ALCOHOL OXIDASE (AFU_ORTHOLOGUE AFUA_3G09500)-RELATED"/>
    <property type="match status" value="1"/>
</dbReference>
<dbReference type="GO" id="GO:1903457">
    <property type="term" value="P:lactate catabolic process"/>
    <property type="evidence" value="ECO:0007669"/>
    <property type="project" value="TreeGrafter"/>
</dbReference>
<dbReference type="PROSITE" id="PS51387">
    <property type="entry name" value="FAD_PCMH"/>
    <property type="match status" value="1"/>
</dbReference>
<evidence type="ECO:0000256" key="1">
    <source>
        <dbReference type="ARBA" id="ARBA00001974"/>
    </source>
</evidence>
<dbReference type="PANTHER" id="PTHR11748">
    <property type="entry name" value="D-LACTATE DEHYDROGENASE"/>
    <property type="match status" value="1"/>
</dbReference>
<dbReference type="EMBL" id="BMZC01000015">
    <property type="protein sequence ID" value="GGZ79129.1"/>
    <property type="molecule type" value="Genomic_DNA"/>
</dbReference>
<dbReference type="InterPro" id="IPR016169">
    <property type="entry name" value="FAD-bd_PCMH_sub2"/>
</dbReference>
<dbReference type="RefSeq" id="WP_191867111.1">
    <property type="nucleotide sequence ID" value="NZ_BMZC01000015.1"/>
</dbReference>
<proteinExistence type="predicted"/>
<dbReference type="InterPro" id="IPR016171">
    <property type="entry name" value="Vanillyl_alc_oxidase_C-sub2"/>
</dbReference>
<evidence type="ECO:0000256" key="3">
    <source>
        <dbReference type="ARBA" id="ARBA00022827"/>
    </source>
</evidence>
<name>A0A8H9IEA1_9ALTE</name>
<dbReference type="InterPro" id="IPR016166">
    <property type="entry name" value="FAD-bd_PCMH"/>
</dbReference>
<dbReference type="Proteomes" id="UP000622604">
    <property type="component" value="Unassembled WGS sequence"/>
</dbReference>
<dbReference type="SUPFAM" id="SSF56176">
    <property type="entry name" value="FAD-binding/transporter-associated domain-like"/>
    <property type="match status" value="1"/>
</dbReference>
<dbReference type="AlphaFoldDB" id="A0A8H9IEA1"/>
<keyword evidence="4" id="KW-0560">Oxidoreductase</keyword>
<sequence>MRLPTGVSEADFKRAIDEFAQVVGKEWVFIDPEDTLLYRDSYSPLWDQPDERQASAAVAPDSTEQVQEIMRICNKYKVPIFAFSTGKNLGYGGSAPIYNGSVVLDLKRMNRIIEINEEKHYAIVEPGVTIFDLYHAIQEKGYRLSMEMMDPAWGSVIGNALDHGCAHTTTYGRDRFHDHCGMDIVLPTGELVSTGMGALPNATNSAEFHYGFGPYLDGIFTQSNFGVVTRMGMQLRPEHEAYRAGIIYVPKFEDLHRLIEIESHCTNSGIANGMTHFGSPVQGPMLGEGMGAMKAFMGRSELMKILHTQGRPDSKKLEIYAKKEKMGFWSALIKFHGPKDVIAAQWDYCRQKFLDIPGAWAEDYGPVVTFPLSKEQEAQLNTPGHAEKVHLGIPSMNRFDFQAQFNEMRSKPGEVSTGHLFFAPVIPKDAQSVLKCQDVFYKAMTDMHIHVQPGHFGRMPMGWFNRSFIYLVPLNVTRVPSVNKKEVEAYKHLIKVAAENGWGEYRTHAIFNDEVMNVYSEHDHALLNLHETIKDALDPNGILAAGKSGIWPKHLAAQRARVRSL</sequence>